<evidence type="ECO:0000313" key="1">
    <source>
        <dbReference type="EMBL" id="MBX60790.1"/>
    </source>
</evidence>
<sequence length="26" mass="3007">MLRVTETTDIQRAFVPGNKVLKTIQF</sequence>
<organism evidence="1">
    <name type="scientific">Rhizophora mucronata</name>
    <name type="common">Asiatic mangrove</name>
    <dbReference type="NCBI Taxonomy" id="61149"/>
    <lineage>
        <taxon>Eukaryota</taxon>
        <taxon>Viridiplantae</taxon>
        <taxon>Streptophyta</taxon>
        <taxon>Embryophyta</taxon>
        <taxon>Tracheophyta</taxon>
        <taxon>Spermatophyta</taxon>
        <taxon>Magnoliopsida</taxon>
        <taxon>eudicotyledons</taxon>
        <taxon>Gunneridae</taxon>
        <taxon>Pentapetalae</taxon>
        <taxon>rosids</taxon>
        <taxon>fabids</taxon>
        <taxon>Malpighiales</taxon>
        <taxon>Rhizophoraceae</taxon>
        <taxon>Rhizophora</taxon>
    </lineage>
</organism>
<reference evidence="1" key="1">
    <citation type="submission" date="2018-02" db="EMBL/GenBank/DDBJ databases">
        <title>Rhizophora mucronata_Transcriptome.</title>
        <authorList>
            <person name="Meera S.P."/>
            <person name="Sreeshan A."/>
            <person name="Augustine A."/>
        </authorList>
    </citation>
    <scope>NUCLEOTIDE SEQUENCE</scope>
    <source>
        <tissue evidence="1">Leaf</tissue>
    </source>
</reference>
<dbReference type="AlphaFoldDB" id="A0A2P2Q1B7"/>
<accession>A0A2P2Q1B7</accession>
<protein>
    <submittedName>
        <fullName evidence="1">Uncharacterized protein</fullName>
    </submittedName>
</protein>
<proteinExistence type="predicted"/>
<dbReference type="EMBL" id="GGEC01080306">
    <property type="protein sequence ID" value="MBX60790.1"/>
    <property type="molecule type" value="Transcribed_RNA"/>
</dbReference>
<name>A0A2P2Q1B7_RHIMU</name>